<evidence type="ECO:0008006" key="5">
    <source>
        <dbReference type="Google" id="ProtNLM"/>
    </source>
</evidence>
<sequence length="178" mass="19136">MRHTTSLFVRSFVVALGIMFASACETQGPAAPTPNPNPNPGPPPGDSVRASIGALVGIWDGSPALHGGVSTLLTPAEDGCYYGVQQQGAIDLPVVHPRVKGRWIKLTQLRDQFGGQVVMSERVYPDESAIVGGIGWYGGFIVFPDRPGTMAHYFRLEEGGADLPTPTREERTYCIGRR</sequence>
<feature type="chain" id="PRO_5009520213" description="DUF1579 domain-containing protein" evidence="2">
    <location>
        <begin position="24"/>
        <end position="178"/>
    </location>
</feature>
<organism evidence="3 4">
    <name type="scientific">Candidatus Doudnabacteria bacterium RIFCSPHIGHO2_01_FULL_46_24</name>
    <dbReference type="NCBI Taxonomy" id="1817825"/>
    <lineage>
        <taxon>Bacteria</taxon>
        <taxon>Candidatus Doudnaibacteriota</taxon>
    </lineage>
</organism>
<protein>
    <recommendedName>
        <fullName evidence="5">DUF1579 domain-containing protein</fullName>
    </recommendedName>
</protein>
<dbReference type="Proteomes" id="UP000178892">
    <property type="component" value="Unassembled WGS sequence"/>
</dbReference>
<evidence type="ECO:0000313" key="3">
    <source>
        <dbReference type="EMBL" id="OGE81597.1"/>
    </source>
</evidence>
<evidence type="ECO:0000313" key="4">
    <source>
        <dbReference type="Proteomes" id="UP000178892"/>
    </source>
</evidence>
<reference evidence="3 4" key="1">
    <citation type="journal article" date="2016" name="Nat. Commun.">
        <title>Thousands of microbial genomes shed light on interconnected biogeochemical processes in an aquifer system.</title>
        <authorList>
            <person name="Anantharaman K."/>
            <person name="Brown C.T."/>
            <person name="Hug L.A."/>
            <person name="Sharon I."/>
            <person name="Castelle C.J."/>
            <person name="Probst A.J."/>
            <person name="Thomas B.C."/>
            <person name="Singh A."/>
            <person name="Wilkins M.J."/>
            <person name="Karaoz U."/>
            <person name="Brodie E.L."/>
            <person name="Williams K.H."/>
            <person name="Hubbard S.S."/>
            <person name="Banfield J.F."/>
        </authorList>
    </citation>
    <scope>NUCLEOTIDE SEQUENCE [LARGE SCALE GENOMIC DNA]</scope>
</reference>
<evidence type="ECO:0000256" key="2">
    <source>
        <dbReference type="SAM" id="SignalP"/>
    </source>
</evidence>
<dbReference type="PROSITE" id="PS51257">
    <property type="entry name" value="PROKAR_LIPOPROTEIN"/>
    <property type="match status" value="1"/>
</dbReference>
<comment type="caution">
    <text evidence="3">The sequence shown here is derived from an EMBL/GenBank/DDBJ whole genome shotgun (WGS) entry which is preliminary data.</text>
</comment>
<dbReference type="AlphaFoldDB" id="A0A1F5NV99"/>
<accession>A0A1F5NV99</accession>
<name>A0A1F5NV99_9BACT</name>
<keyword evidence="2" id="KW-0732">Signal</keyword>
<feature type="signal peptide" evidence="2">
    <location>
        <begin position="1"/>
        <end position="23"/>
    </location>
</feature>
<feature type="compositionally biased region" description="Pro residues" evidence="1">
    <location>
        <begin position="31"/>
        <end position="45"/>
    </location>
</feature>
<proteinExistence type="predicted"/>
<feature type="region of interest" description="Disordered" evidence="1">
    <location>
        <begin position="27"/>
        <end position="47"/>
    </location>
</feature>
<evidence type="ECO:0000256" key="1">
    <source>
        <dbReference type="SAM" id="MobiDB-lite"/>
    </source>
</evidence>
<dbReference type="EMBL" id="MFEL01000007">
    <property type="protein sequence ID" value="OGE81597.1"/>
    <property type="molecule type" value="Genomic_DNA"/>
</dbReference>
<gene>
    <name evidence="3" type="ORF">A2720_00690</name>
</gene>